<proteinExistence type="predicted"/>
<accession>A0A5B2VGR0</accession>
<evidence type="ECO:0000313" key="2">
    <source>
        <dbReference type="EMBL" id="KAA2238105.1"/>
    </source>
</evidence>
<keyword evidence="1" id="KW-1133">Transmembrane helix</keyword>
<keyword evidence="1" id="KW-0472">Membrane</keyword>
<reference evidence="2 3" key="1">
    <citation type="submission" date="2019-09" db="EMBL/GenBank/DDBJ databases">
        <title>Salinarimonas rosea gen. nov., sp. nov., a new member of the a-2 subgroup of the Proteobacteria.</title>
        <authorList>
            <person name="Liu J."/>
        </authorList>
    </citation>
    <scope>NUCLEOTIDE SEQUENCE [LARGE SCALE GENOMIC DNA]</scope>
    <source>
        <strain evidence="2 3">BN140002</strain>
    </source>
</reference>
<sequence length="109" mass="11487">MAALAGLFADGRIVDLVLLLVAAEAGALWLWRRRAARGPTWADLLPNLLAGAFLLLALRAALAGMPWIWIAAPLTGALLAHLADLARRFGAGGVERQVGSGGELERRPV</sequence>
<evidence type="ECO:0000256" key="1">
    <source>
        <dbReference type="SAM" id="Phobius"/>
    </source>
</evidence>
<organism evidence="2 3">
    <name type="scientific">Salinarimonas soli</name>
    <dbReference type="NCBI Taxonomy" id="1638099"/>
    <lineage>
        <taxon>Bacteria</taxon>
        <taxon>Pseudomonadati</taxon>
        <taxon>Pseudomonadota</taxon>
        <taxon>Alphaproteobacteria</taxon>
        <taxon>Hyphomicrobiales</taxon>
        <taxon>Salinarimonadaceae</taxon>
        <taxon>Salinarimonas</taxon>
    </lineage>
</organism>
<reference evidence="2 3" key="2">
    <citation type="submission" date="2019-09" db="EMBL/GenBank/DDBJ databases">
        <authorList>
            <person name="Jin C."/>
        </authorList>
    </citation>
    <scope>NUCLEOTIDE SEQUENCE [LARGE SCALE GENOMIC DNA]</scope>
    <source>
        <strain evidence="2 3">BN140002</strain>
    </source>
</reference>
<feature type="transmembrane region" description="Helical" evidence="1">
    <location>
        <begin position="12"/>
        <end position="32"/>
    </location>
</feature>
<keyword evidence="3" id="KW-1185">Reference proteome</keyword>
<evidence type="ECO:0000313" key="3">
    <source>
        <dbReference type="Proteomes" id="UP000323142"/>
    </source>
</evidence>
<dbReference type="Proteomes" id="UP000323142">
    <property type="component" value="Unassembled WGS sequence"/>
</dbReference>
<keyword evidence="1" id="KW-0812">Transmembrane</keyword>
<name>A0A5B2VGR0_9HYPH</name>
<feature type="transmembrane region" description="Helical" evidence="1">
    <location>
        <begin position="67"/>
        <end position="86"/>
    </location>
</feature>
<comment type="caution">
    <text evidence="2">The sequence shown here is derived from an EMBL/GenBank/DDBJ whole genome shotgun (WGS) entry which is preliminary data.</text>
</comment>
<gene>
    <name evidence="2" type="ORF">F0L46_07455</name>
</gene>
<dbReference type="AlphaFoldDB" id="A0A5B2VGR0"/>
<protein>
    <submittedName>
        <fullName evidence="2">Uncharacterized protein</fullName>
    </submittedName>
</protein>
<feature type="transmembrane region" description="Helical" evidence="1">
    <location>
        <begin position="44"/>
        <end position="61"/>
    </location>
</feature>
<dbReference type="EMBL" id="VUOA01000016">
    <property type="protein sequence ID" value="KAA2238105.1"/>
    <property type="molecule type" value="Genomic_DNA"/>
</dbReference>